<dbReference type="Gene3D" id="2.40.50.200">
    <property type="entry name" value="Bacterial OB-fold"/>
    <property type="match status" value="1"/>
</dbReference>
<dbReference type="PANTHER" id="PTHR36571">
    <property type="entry name" value="PROTEIN YGIW"/>
    <property type="match status" value="1"/>
</dbReference>
<dbReference type="PANTHER" id="PTHR36571:SF1">
    <property type="entry name" value="PROTEIN YGIW"/>
    <property type="match status" value="1"/>
</dbReference>
<feature type="chain" id="PRO_5033042618" evidence="2">
    <location>
        <begin position="21"/>
        <end position="121"/>
    </location>
</feature>
<dbReference type="Proteomes" id="UP000467214">
    <property type="component" value="Unassembled WGS sequence"/>
</dbReference>
<evidence type="ECO:0000256" key="2">
    <source>
        <dbReference type="SAM" id="SignalP"/>
    </source>
</evidence>
<dbReference type="InterPro" id="IPR036700">
    <property type="entry name" value="BOBF_sf"/>
</dbReference>
<organism evidence="3 4">
    <name type="scientific">Craterilacuibacter sinensis</name>
    <dbReference type="NCBI Taxonomy" id="2686017"/>
    <lineage>
        <taxon>Bacteria</taxon>
        <taxon>Pseudomonadati</taxon>
        <taxon>Pseudomonadota</taxon>
        <taxon>Betaproteobacteria</taxon>
        <taxon>Neisseriales</taxon>
        <taxon>Neisseriaceae</taxon>
        <taxon>Craterilacuibacter</taxon>
    </lineage>
</organism>
<evidence type="ECO:0000313" key="4">
    <source>
        <dbReference type="Proteomes" id="UP000467214"/>
    </source>
</evidence>
<proteinExistence type="predicted"/>
<evidence type="ECO:0000256" key="1">
    <source>
        <dbReference type="ARBA" id="ARBA00022729"/>
    </source>
</evidence>
<dbReference type="SUPFAM" id="SSF101756">
    <property type="entry name" value="Hypothetical protein YgiW"/>
    <property type="match status" value="1"/>
</dbReference>
<comment type="caution">
    <text evidence="3">The sequence shown here is derived from an EMBL/GenBank/DDBJ whole genome shotgun (WGS) entry which is preliminary data.</text>
</comment>
<accession>A0A845BLT3</accession>
<sequence>MKKLAITTLIVTVLPLAAYAGDAQNSYTGPSAVPSVTTITAAQKAADDTRFVLEGQVVRQLSKDTYQFRDASGEGVVEIDGKHLPTVKFDDKTRVRLSGKVDKDWYQATPEIDVKMVEILN</sequence>
<dbReference type="InterPro" id="IPR005220">
    <property type="entry name" value="CarO-like"/>
</dbReference>
<keyword evidence="1 2" id="KW-0732">Signal</keyword>
<keyword evidence="4" id="KW-1185">Reference proteome</keyword>
<dbReference type="RefSeq" id="WP_160796811.1">
    <property type="nucleotide sequence ID" value="NZ_WSSB01000008.1"/>
</dbReference>
<protein>
    <submittedName>
        <fullName evidence="3">NirD/YgiW/YdeI family stress tolerance protein</fullName>
    </submittedName>
</protein>
<feature type="signal peptide" evidence="2">
    <location>
        <begin position="1"/>
        <end position="20"/>
    </location>
</feature>
<gene>
    <name evidence="3" type="ORF">GQF02_09950</name>
</gene>
<dbReference type="EMBL" id="WSSB01000008">
    <property type="protein sequence ID" value="MXR37295.1"/>
    <property type="molecule type" value="Genomic_DNA"/>
</dbReference>
<evidence type="ECO:0000313" key="3">
    <source>
        <dbReference type="EMBL" id="MXR37295.1"/>
    </source>
</evidence>
<name>A0A845BLT3_9NEIS</name>
<dbReference type="Pfam" id="PF04076">
    <property type="entry name" value="BOF"/>
    <property type="match status" value="1"/>
</dbReference>
<dbReference type="NCBIfam" id="NF033674">
    <property type="entry name" value="stress_OB_fold"/>
    <property type="match status" value="1"/>
</dbReference>
<reference evidence="3 4" key="1">
    <citation type="submission" date="2019-12" db="EMBL/GenBank/DDBJ databases">
        <title>Neisseriaceae gen. nov. sp. Genome sequencing and assembly.</title>
        <authorList>
            <person name="Liu Z."/>
            <person name="Li A."/>
        </authorList>
    </citation>
    <scope>NUCLEOTIDE SEQUENCE [LARGE SCALE GENOMIC DNA]</scope>
    <source>
        <strain evidence="3 4">B2N2-7</strain>
    </source>
</reference>
<dbReference type="AlphaFoldDB" id="A0A845BLT3"/>